<evidence type="ECO:0000256" key="1">
    <source>
        <dbReference type="ARBA" id="ARBA00022801"/>
    </source>
</evidence>
<proteinExistence type="predicted"/>
<feature type="non-terminal residue" evidence="2">
    <location>
        <position position="1"/>
    </location>
</feature>
<organism evidence="2">
    <name type="scientific">mine drainage metagenome</name>
    <dbReference type="NCBI Taxonomy" id="410659"/>
    <lineage>
        <taxon>unclassified sequences</taxon>
        <taxon>metagenomes</taxon>
        <taxon>ecological metagenomes</taxon>
    </lineage>
</organism>
<dbReference type="PANTHER" id="PTHR11113">
    <property type="entry name" value="N-ACETYLGLUCOSAMINE-6-PHOSPHATE DEACETYLASE"/>
    <property type="match status" value="1"/>
</dbReference>
<feature type="non-terminal residue" evidence="2">
    <location>
        <position position="169"/>
    </location>
</feature>
<reference evidence="2" key="1">
    <citation type="submission" date="2013-08" db="EMBL/GenBank/DDBJ databases">
        <authorList>
            <person name="Mendez C."/>
            <person name="Richter M."/>
            <person name="Ferrer M."/>
            <person name="Sanchez J."/>
        </authorList>
    </citation>
    <scope>NUCLEOTIDE SEQUENCE</scope>
</reference>
<dbReference type="InterPro" id="IPR032466">
    <property type="entry name" value="Metal_Hydrolase"/>
</dbReference>
<protein>
    <submittedName>
        <fullName evidence="2">N-acetylglucosamine-6-phosphate deacetylase</fullName>
    </submittedName>
</protein>
<dbReference type="SUPFAM" id="SSF51556">
    <property type="entry name" value="Metallo-dependent hydrolases"/>
    <property type="match status" value="1"/>
</dbReference>
<comment type="caution">
    <text evidence="2">The sequence shown here is derived from an EMBL/GenBank/DDBJ whole genome shotgun (WGS) entry which is preliminary data.</text>
</comment>
<sequence>VDLLGADVDDVVAMGRSLLRDGVVAYQPTLITSDEGEVVRAIDVINRARRTAEGARILGVHLEGPFLSPRRSGTHPAQKLRSPDLDLLERLLAPGGVSTVTLAPELPGAQVLIRAVRGRCVVAIGHSAATAMEARQAFDDGARVVTHLFNAMEPMSARQPGLAAAALSD</sequence>
<reference evidence="2" key="2">
    <citation type="journal article" date="2014" name="ISME J.">
        <title>Microbial stratification in low pH oxic and suboxic macroscopic growths along an acid mine drainage.</title>
        <authorList>
            <person name="Mendez-Garcia C."/>
            <person name="Mesa V."/>
            <person name="Sprenger R.R."/>
            <person name="Richter M."/>
            <person name="Diez M.S."/>
            <person name="Solano J."/>
            <person name="Bargiela R."/>
            <person name="Golyshina O.V."/>
            <person name="Manteca A."/>
            <person name="Ramos J.L."/>
            <person name="Gallego J.R."/>
            <person name="Llorente I."/>
            <person name="Martins Dos Santos V.A."/>
            <person name="Jensen O.N."/>
            <person name="Pelaez A.I."/>
            <person name="Sanchez J."/>
            <person name="Ferrer M."/>
        </authorList>
    </citation>
    <scope>NUCLEOTIDE SEQUENCE</scope>
</reference>
<dbReference type="Gene3D" id="3.20.20.140">
    <property type="entry name" value="Metal-dependent hydrolases"/>
    <property type="match status" value="1"/>
</dbReference>
<dbReference type="GO" id="GO:0008448">
    <property type="term" value="F:N-acetylglucosamine-6-phosphate deacetylase activity"/>
    <property type="evidence" value="ECO:0007669"/>
    <property type="project" value="TreeGrafter"/>
</dbReference>
<dbReference type="EMBL" id="AUZX01013558">
    <property type="protein sequence ID" value="EQD35258.1"/>
    <property type="molecule type" value="Genomic_DNA"/>
</dbReference>
<dbReference type="PANTHER" id="PTHR11113:SF14">
    <property type="entry name" value="N-ACETYLGLUCOSAMINE-6-PHOSPHATE DEACETYLASE"/>
    <property type="match status" value="1"/>
</dbReference>
<evidence type="ECO:0000313" key="2">
    <source>
        <dbReference type="EMBL" id="EQD35258.1"/>
    </source>
</evidence>
<name>T0YQ68_9ZZZZ</name>
<gene>
    <name evidence="2" type="ORF">B1A_18380</name>
</gene>
<keyword evidence="1" id="KW-0378">Hydrolase</keyword>
<dbReference type="GO" id="GO:0006046">
    <property type="term" value="P:N-acetylglucosamine catabolic process"/>
    <property type="evidence" value="ECO:0007669"/>
    <property type="project" value="TreeGrafter"/>
</dbReference>
<accession>T0YQ68</accession>
<dbReference type="AlphaFoldDB" id="T0YQ68"/>